<proteinExistence type="predicted"/>
<keyword evidence="2" id="KW-1185">Reference proteome</keyword>
<evidence type="ECO:0000313" key="1">
    <source>
        <dbReference type="EMBL" id="AYP68163.1"/>
    </source>
</evidence>
<reference evidence="1 2" key="1">
    <citation type="submission" date="2018-09" db="EMBL/GenBank/DDBJ databases">
        <title>Comparative Genomic Analysis of Eight Novel Haloalkaliphilic Bacteriophages from Lake Elmenteita, Kenya.</title>
        <authorList>
            <person name="Akhwale J.K."/>
        </authorList>
    </citation>
    <scope>NUCLEOTIDE SEQUENCE [LARGE SCALE GENOMIC DNA]</scope>
</reference>
<sequence>MKMTVRESLNYIRKGNGTRFDRDTFNKMERFIRNLPQNPSDAILLNGGTQYTIKDYFEGWFAVIQIYHLDGRIMIEIVDGDNLDADENRVKSNTEALNLMKELKGIVYAHHIDKYWHMTDDHKYWRRMNEMDKEAIRKSDEIKRRL</sequence>
<dbReference type="Proteomes" id="UP000274199">
    <property type="component" value="Segment"/>
</dbReference>
<name>A0A3G3BVA7_9CAUD</name>
<accession>A0A3G3BVA7</accession>
<dbReference type="EMBL" id="MH884508">
    <property type="protein sequence ID" value="AYP68163.1"/>
    <property type="molecule type" value="Genomic_DNA"/>
</dbReference>
<organism evidence="1 2">
    <name type="scientific">Bacillus phage vB_BcoS-136</name>
    <dbReference type="NCBI Taxonomy" id="2419619"/>
    <lineage>
        <taxon>Viruses</taxon>
        <taxon>Duplodnaviria</taxon>
        <taxon>Heunggongvirae</taxon>
        <taxon>Uroviricota</taxon>
        <taxon>Caudoviricetes</taxon>
        <taxon>Heleneionescovirinae</taxon>
        <taxon>Kenyattavirus</taxon>
        <taxon>Kenyattavirus kv136</taxon>
    </lineage>
</organism>
<protein>
    <submittedName>
        <fullName evidence="1">Uncharacterized protein</fullName>
    </submittedName>
</protein>
<gene>
    <name evidence="1" type="ORF">vBBcoS136_00031</name>
</gene>
<evidence type="ECO:0000313" key="2">
    <source>
        <dbReference type="Proteomes" id="UP000274199"/>
    </source>
</evidence>